<dbReference type="PANTHER" id="PTHR33751">
    <property type="entry name" value="CBB3-TYPE CYTOCHROME C OXIDASE SUBUNIT FIXP"/>
    <property type="match status" value="1"/>
</dbReference>
<dbReference type="PANTHER" id="PTHR33751:SF9">
    <property type="entry name" value="CYTOCHROME C4"/>
    <property type="match status" value="1"/>
</dbReference>
<proteinExistence type="predicted"/>
<evidence type="ECO:0000256" key="3">
    <source>
        <dbReference type="ARBA" id="ARBA00022617"/>
    </source>
</evidence>
<dbReference type="PIRSF" id="PIRSF000005">
    <property type="entry name" value="Cytochrome_c4"/>
    <property type="match status" value="1"/>
</dbReference>
<dbReference type="Pfam" id="PF00034">
    <property type="entry name" value="Cytochrom_C"/>
    <property type="match status" value="2"/>
</dbReference>
<dbReference type="SUPFAM" id="SSF46626">
    <property type="entry name" value="Cytochrome c"/>
    <property type="match status" value="2"/>
</dbReference>
<evidence type="ECO:0000256" key="8">
    <source>
        <dbReference type="PROSITE-ProRule" id="PRU00433"/>
    </source>
</evidence>
<feature type="domain" description="Cytochrome c" evidence="9">
    <location>
        <begin position="39"/>
        <end position="126"/>
    </location>
</feature>
<dbReference type="EMBL" id="JAHWDQ010000004">
    <property type="protein sequence ID" value="MBW2942128.1"/>
    <property type="molecule type" value="Genomic_DNA"/>
</dbReference>
<gene>
    <name evidence="10" type="ORF">KXJ70_15130</name>
</gene>
<keyword evidence="4 8" id="KW-0479">Metal-binding</keyword>
<evidence type="ECO:0000256" key="2">
    <source>
        <dbReference type="ARBA" id="ARBA00022448"/>
    </source>
</evidence>
<comment type="subcellular location">
    <subcellularLocation>
        <location evidence="1">Periplasm</location>
    </subcellularLocation>
</comment>
<evidence type="ECO:0000256" key="5">
    <source>
        <dbReference type="ARBA" id="ARBA00022764"/>
    </source>
</evidence>
<dbReference type="Gene3D" id="1.10.760.10">
    <property type="entry name" value="Cytochrome c-like domain"/>
    <property type="match status" value="2"/>
</dbReference>
<name>A0ABS6VVT9_9GAMM</name>
<dbReference type="InterPro" id="IPR036909">
    <property type="entry name" value="Cyt_c-like_dom_sf"/>
</dbReference>
<dbReference type="PROSITE" id="PS51007">
    <property type="entry name" value="CYTC"/>
    <property type="match status" value="2"/>
</dbReference>
<evidence type="ECO:0000256" key="1">
    <source>
        <dbReference type="ARBA" id="ARBA00004418"/>
    </source>
</evidence>
<accession>A0ABS6VVT9</accession>
<evidence type="ECO:0000313" key="10">
    <source>
        <dbReference type="EMBL" id="MBW2942128.1"/>
    </source>
</evidence>
<evidence type="ECO:0000256" key="6">
    <source>
        <dbReference type="ARBA" id="ARBA00022982"/>
    </source>
</evidence>
<dbReference type="RefSeq" id="WP_219044366.1">
    <property type="nucleotide sequence ID" value="NZ_JAHWDQ010000004.1"/>
</dbReference>
<evidence type="ECO:0000256" key="4">
    <source>
        <dbReference type="ARBA" id="ARBA00022723"/>
    </source>
</evidence>
<evidence type="ECO:0000259" key="9">
    <source>
        <dbReference type="PROSITE" id="PS51007"/>
    </source>
</evidence>
<keyword evidence="6" id="KW-0249">Electron transport</keyword>
<comment type="caution">
    <text evidence="10">The sequence shown here is derived from an EMBL/GenBank/DDBJ whole genome shotgun (WGS) entry which is preliminary data.</text>
</comment>
<sequence length="225" mass="23914">MKRLVLLLSVFLVACSNDNTPDVSSDKAAAEAVQALQQSGSVDGKALYAACAACHGAQGEGNPGLHAPSLANQQDWYLERQLLGFRSGVRGSHPEDGYGAQMQAIAKTLADDAAVKAVVAYIADFKAKPAAKTLEGNIKRGADYYSNLCGSCHGPAAEGNEKLQSPALAGVDDWYLLKQFNHFRDGIRGADQTDRYGYQMGMMGKTLPNAEIANDVIAYIQSLAD</sequence>
<dbReference type="InterPro" id="IPR050597">
    <property type="entry name" value="Cytochrome_c_Oxidase_Subunit"/>
</dbReference>
<protein>
    <submittedName>
        <fullName evidence="10">Cytochrome c</fullName>
    </submittedName>
</protein>
<dbReference type="InterPro" id="IPR024167">
    <property type="entry name" value="Cytochrome_c4-like"/>
</dbReference>
<keyword evidence="2" id="KW-0813">Transport</keyword>
<keyword evidence="5" id="KW-0574">Periplasm</keyword>
<feature type="domain" description="Cytochrome c" evidence="9">
    <location>
        <begin position="136"/>
        <end position="224"/>
    </location>
</feature>
<organism evidence="10 11">
    <name type="scientific">Zhongshania aquimaris</name>
    <dbReference type="NCBI Taxonomy" id="2857107"/>
    <lineage>
        <taxon>Bacteria</taxon>
        <taxon>Pseudomonadati</taxon>
        <taxon>Pseudomonadota</taxon>
        <taxon>Gammaproteobacteria</taxon>
        <taxon>Cellvibrionales</taxon>
        <taxon>Spongiibacteraceae</taxon>
        <taxon>Zhongshania</taxon>
    </lineage>
</organism>
<evidence type="ECO:0000256" key="7">
    <source>
        <dbReference type="ARBA" id="ARBA00023004"/>
    </source>
</evidence>
<keyword evidence="7 8" id="KW-0408">Iron</keyword>
<dbReference type="InterPro" id="IPR009056">
    <property type="entry name" value="Cyt_c-like_dom"/>
</dbReference>
<keyword evidence="11" id="KW-1185">Reference proteome</keyword>
<evidence type="ECO:0000313" key="11">
    <source>
        <dbReference type="Proteomes" id="UP001166291"/>
    </source>
</evidence>
<dbReference type="PROSITE" id="PS51257">
    <property type="entry name" value="PROKAR_LIPOPROTEIN"/>
    <property type="match status" value="1"/>
</dbReference>
<keyword evidence="3 8" id="KW-0349">Heme</keyword>
<reference evidence="10" key="1">
    <citation type="submission" date="2021-07" db="EMBL/GenBank/DDBJ databases">
        <title>Zhongshania sp. CAU 1632 isolated from seawater.</title>
        <authorList>
            <person name="Kim W."/>
        </authorList>
    </citation>
    <scope>NUCLEOTIDE SEQUENCE</scope>
    <source>
        <strain evidence="10">CAU 1632</strain>
    </source>
</reference>
<dbReference type="Proteomes" id="UP001166291">
    <property type="component" value="Unassembled WGS sequence"/>
</dbReference>